<evidence type="ECO:0000313" key="3">
    <source>
        <dbReference type="Proteomes" id="UP001153269"/>
    </source>
</evidence>
<reference evidence="2" key="1">
    <citation type="submission" date="2020-03" db="EMBL/GenBank/DDBJ databases">
        <authorList>
            <person name="Weist P."/>
        </authorList>
    </citation>
    <scope>NUCLEOTIDE SEQUENCE</scope>
</reference>
<feature type="region of interest" description="Disordered" evidence="1">
    <location>
        <begin position="1"/>
        <end position="20"/>
    </location>
</feature>
<keyword evidence="3" id="KW-1185">Reference proteome</keyword>
<name>A0A9N7W0I1_PLEPL</name>
<organism evidence="2 3">
    <name type="scientific">Pleuronectes platessa</name>
    <name type="common">European plaice</name>
    <dbReference type="NCBI Taxonomy" id="8262"/>
    <lineage>
        <taxon>Eukaryota</taxon>
        <taxon>Metazoa</taxon>
        <taxon>Chordata</taxon>
        <taxon>Craniata</taxon>
        <taxon>Vertebrata</taxon>
        <taxon>Euteleostomi</taxon>
        <taxon>Actinopterygii</taxon>
        <taxon>Neopterygii</taxon>
        <taxon>Teleostei</taxon>
        <taxon>Neoteleostei</taxon>
        <taxon>Acanthomorphata</taxon>
        <taxon>Carangaria</taxon>
        <taxon>Pleuronectiformes</taxon>
        <taxon>Pleuronectoidei</taxon>
        <taxon>Pleuronectidae</taxon>
        <taxon>Pleuronectes</taxon>
    </lineage>
</organism>
<feature type="region of interest" description="Disordered" evidence="1">
    <location>
        <begin position="25"/>
        <end position="80"/>
    </location>
</feature>
<gene>
    <name evidence="2" type="ORF">PLEPLA_LOCUS48414</name>
</gene>
<proteinExistence type="predicted"/>
<feature type="compositionally biased region" description="Basic and acidic residues" evidence="1">
    <location>
        <begin position="41"/>
        <end position="53"/>
    </location>
</feature>
<comment type="caution">
    <text evidence="2">The sequence shown here is derived from an EMBL/GenBank/DDBJ whole genome shotgun (WGS) entry which is preliminary data.</text>
</comment>
<evidence type="ECO:0000256" key="1">
    <source>
        <dbReference type="SAM" id="MobiDB-lite"/>
    </source>
</evidence>
<evidence type="ECO:0000313" key="2">
    <source>
        <dbReference type="EMBL" id="CAB1460563.1"/>
    </source>
</evidence>
<dbReference type="AlphaFoldDB" id="A0A9N7W0I1"/>
<accession>A0A9N7W0I1</accession>
<dbReference type="EMBL" id="CADEAL010004484">
    <property type="protein sequence ID" value="CAB1460563.1"/>
    <property type="molecule type" value="Genomic_DNA"/>
</dbReference>
<protein>
    <submittedName>
        <fullName evidence="2">Uncharacterized protein</fullName>
    </submittedName>
</protein>
<dbReference type="Proteomes" id="UP001153269">
    <property type="component" value="Unassembled WGS sequence"/>
</dbReference>
<sequence length="103" mass="11604">MHEWQSPQPRPPAYSPQLDQLRGSVPATKCDLQPQTSKRLRVWEGRARQRESGGESSVSESSRGEGRKRRERTEECGSEGRVFGSAGLRFRGIPVSLHTFQLP</sequence>